<evidence type="ECO:0000313" key="1">
    <source>
        <dbReference type="EMBL" id="AGU15715.1"/>
    </source>
</evidence>
<dbReference type="AlphaFoldDB" id="U3GW09"/>
<sequence>MFIDSHVSHTAHGMRKASAFGTGSMDLEIDAHVQHLHGLGQGMGRIRGVDIAISAQTRSGHKHRGVITVGEQDRRAIINMHSARHTQEEDYAYGSAVVS</sequence>
<evidence type="ECO:0000313" key="2">
    <source>
        <dbReference type="Proteomes" id="UP000016943"/>
    </source>
</evidence>
<dbReference type="EMBL" id="CP006365">
    <property type="protein sequence ID" value="AGU15715.1"/>
    <property type="molecule type" value="Genomic_DNA"/>
</dbReference>
<organism evidence="1 2">
    <name type="scientific">Corynebacterium argentoratense DSM 44202</name>
    <dbReference type="NCBI Taxonomy" id="1348662"/>
    <lineage>
        <taxon>Bacteria</taxon>
        <taxon>Bacillati</taxon>
        <taxon>Actinomycetota</taxon>
        <taxon>Actinomycetes</taxon>
        <taxon>Mycobacteriales</taxon>
        <taxon>Corynebacteriaceae</taxon>
        <taxon>Corynebacterium</taxon>
    </lineage>
</organism>
<accession>U3GW09</accession>
<dbReference type="HOGENOM" id="CLU_2315492_0_0_11"/>
<dbReference type="KEGG" id="caz:CARG_07990"/>
<gene>
    <name evidence="1" type="ORF">CARG_07990</name>
</gene>
<proteinExistence type="predicted"/>
<name>U3GW09_9CORY</name>
<protein>
    <submittedName>
        <fullName evidence="1">Uncharacterized protein</fullName>
    </submittedName>
</protein>
<keyword evidence="2" id="KW-1185">Reference proteome</keyword>
<reference evidence="1 2" key="1">
    <citation type="journal article" date="2013" name="Genome Announc.">
        <title>Whole-Genome Sequence of the Clinical Strain Corynebacterium argentoratense DSM 44202, Isolated from a Human Throat Specimen.</title>
        <authorList>
            <person name="Bomholt C."/>
            <person name="Glaub A."/>
            <person name="Gravermann K."/>
            <person name="Albersmeier A."/>
            <person name="Brinkrolf K."/>
            <person name="Ruckert C."/>
            <person name="Tauch A."/>
        </authorList>
    </citation>
    <scope>NUCLEOTIDE SEQUENCE [LARGE SCALE GENOMIC DNA]</scope>
    <source>
        <strain evidence="1">DSM 44202</strain>
    </source>
</reference>
<dbReference type="Proteomes" id="UP000016943">
    <property type="component" value="Chromosome"/>
</dbReference>